<dbReference type="RefSeq" id="WP_181751382.1">
    <property type="nucleotide sequence ID" value="NZ_JACEIQ010000005.1"/>
</dbReference>
<dbReference type="EMBL" id="JACEIQ010000005">
    <property type="protein sequence ID" value="MBA4494146.1"/>
    <property type="molecule type" value="Genomic_DNA"/>
</dbReference>
<proteinExistence type="predicted"/>
<reference evidence="2 3" key="1">
    <citation type="submission" date="2020-07" db="EMBL/GenBank/DDBJ databases">
        <authorList>
            <person name="Feng H."/>
        </authorList>
    </citation>
    <scope>NUCLEOTIDE SEQUENCE [LARGE SCALE GENOMIC DNA]</scope>
    <source>
        <strain evidence="3">s-10</strain>
    </source>
</reference>
<evidence type="ECO:0000313" key="2">
    <source>
        <dbReference type="EMBL" id="MBA4494146.1"/>
    </source>
</evidence>
<accession>A0A7W2A750</accession>
<gene>
    <name evidence="2" type="ORF">H1191_07490</name>
</gene>
<sequence>MKNGKKLAGVLLLIVGAGIFLGDFGGVIAFLIVAGLTYYGVKKLKASKTQGQKVFAVIVLGIAALMLLHLLPLMLGILIGGACLYYGWKLFKKDGDSEGWAMESGPAGDGAMTVNSPAKVDTSFEADWQEFLKRQNKNG</sequence>
<protein>
    <recommendedName>
        <fullName evidence="4">Lia operon protein LiaI</fullName>
    </recommendedName>
</protein>
<dbReference type="AlphaFoldDB" id="A0A7W2A750"/>
<feature type="transmembrane region" description="Helical" evidence="1">
    <location>
        <begin position="7"/>
        <end position="34"/>
    </location>
</feature>
<keyword evidence="3" id="KW-1185">Reference proteome</keyword>
<keyword evidence="1" id="KW-0812">Transmembrane</keyword>
<evidence type="ECO:0000313" key="3">
    <source>
        <dbReference type="Proteomes" id="UP000535491"/>
    </source>
</evidence>
<evidence type="ECO:0008006" key="4">
    <source>
        <dbReference type="Google" id="ProtNLM"/>
    </source>
</evidence>
<feature type="transmembrane region" description="Helical" evidence="1">
    <location>
        <begin position="54"/>
        <end position="87"/>
    </location>
</feature>
<dbReference type="Proteomes" id="UP000535491">
    <property type="component" value="Unassembled WGS sequence"/>
</dbReference>
<keyword evidence="1" id="KW-0472">Membrane</keyword>
<comment type="caution">
    <text evidence="2">The sequence shown here is derived from an EMBL/GenBank/DDBJ whole genome shotgun (WGS) entry which is preliminary data.</text>
</comment>
<name>A0A7W2A750_9BACL</name>
<organism evidence="2 3">
    <name type="scientific">Paenactinomyces guangxiensis</name>
    <dbReference type="NCBI Taxonomy" id="1490290"/>
    <lineage>
        <taxon>Bacteria</taxon>
        <taxon>Bacillati</taxon>
        <taxon>Bacillota</taxon>
        <taxon>Bacilli</taxon>
        <taxon>Bacillales</taxon>
        <taxon>Thermoactinomycetaceae</taxon>
        <taxon>Paenactinomyces</taxon>
    </lineage>
</organism>
<keyword evidence="1" id="KW-1133">Transmembrane helix</keyword>
<evidence type="ECO:0000256" key="1">
    <source>
        <dbReference type="SAM" id="Phobius"/>
    </source>
</evidence>